<dbReference type="Gene3D" id="1.10.1200.10">
    <property type="entry name" value="ACP-like"/>
    <property type="match status" value="1"/>
</dbReference>
<organism evidence="2 3">
    <name type="scientific">Rhodopila globiformis</name>
    <name type="common">Rhodopseudomonas globiformis</name>
    <dbReference type="NCBI Taxonomy" id="1071"/>
    <lineage>
        <taxon>Bacteria</taxon>
        <taxon>Pseudomonadati</taxon>
        <taxon>Pseudomonadota</taxon>
        <taxon>Alphaproteobacteria</taxon>
        <taxon>Acetobacterales</taxon>
        <taxon>Acetobacteraceae</taxon>
        <taxon>Rhodopila</taxon>
    </lineage>
</organism>
<evidence type="ECO:0000259" key="1">
    <source>
        <dbReference type="PROSITE" id="PS50075"/>
    </source>
</evidence>
<dbReference type="PROSITE" id="PS50075">
    <property type="entry name" value="CARRIER"/>
    <property type="match status" value="1"/>
</dbReference>
<dbReference type="InterPro" id="IPR009081">
    <property type="entry name" value="PP-bd_ACP"/>
</dbReference>
<protein>
    <submittedName>
        <fullName evidence="2">Acyl carrier protein</fullName>
    </submittedName>
</protein>
<dbReference type="OrthoDB" id="9811033at2"/>
<accession>A0A2S6MXD9</accession>
<sequence>MATEAEIYSALTEIFHDVFLRDDIVLSPELTAKQVQGWDSFKQIEIIMASEEKWGIKFNTRELDSLRCVGDLAAMIGRKTP</sequence>
<gene>
    <name evidence="2" type="ORF">CCS01_28255</name>
</gene>
<dbReference type="Proteomes" id="UP000239724">
    <property type="component" value="Unassembled WGS sequence"/>
</dbReference>
<dbReference type="SUPFAM" id="SSF47336">
    <property type="entry name" value="ACP-like"/>
    <property type="match status" value="1"/>
</dbReference>
<keyword evidence="3" id="KW-1185">Reference proteome</keyword>
<dbReference type="InterPro" id="IPR036736">
    <property type="entry name" value="ACP-like_sf"/>
</dbReference>
<reference evidence="2 3" key="1">
    <citation type="journal article" date="2018" name="Arch. Microbiol.">
        <title>New insights into the metabolic potential of the phototrophic purple bacterium Rhodopila globiformis DSM 161(T) from its draft genome sequence and evidence for a vanadium-dependent nitrogenase.</title>
        <authorList>
            <person name="Imhoff J.F."/>
            <person name="Rahn T."/>
            <person name="Kunzel S."/>
            <person name="Neulinger S.C."/>
        </authorList>
    </citation>
    <scope>NUCLEOTIDE SEQUENCE [LARGE SCALE GENOMIC DNA]</scope>
    <source>
        <strain evidence="2 3">DSM 161</strain>
    </source>
</reference>
<name>A0A2S6MXD9_RHOGL</name>
<dbReference type="EMBL" id="NHRY01000263">
    <property type="protein sequence ID" value="PPQ27033.1"/>
    <property type="molecule type" value="Genomic_DNA"/>
</dbReference>
<dbReference type="RefSeq" id="WP_104522172.1">
    <property type="nucleotide sequence ID" value="NZ_NHRY01000263.1"/>
</dbReference>
<dbReference type="AlphaFoldDB" id="A0A2S6MXD9"/>
<comment type="caution">
    <text evidence="2">The sequence shown here is derived from an EMBL/GenBank/DDBJ whole genome shotgun (WGS) entry which is preliminary data.</text>
</comment>
<feature type="domain" description="Carrier" evidence="1">
    <location>
        <begin position="2"/>
        <end position="80"/>
    </location>
</feature>
<evidence type="ECO:0000313" key="2">
    <source>
        <dbReference type="EMBL" id="PPQ27033.1"/>
    </source>
</evidence>
<evidence type="ECO:0000313" key="3">
    <source>
        <dbReference type="Proteomes" id="UP000239724"/>
    </source>
</evidence>
<proteinExistence type="predicted"/>